<feature type="domain" description="MCM OB" evidence="1">
    <location>
        <begin position="201"/>
        <end position="322"/>
    </location>
</feature>
<organism evidence="2 3">
    <name type="scientific">Cardiosporidium cionae</name>
    <dbReference type="NCBI Taxonomy" id="476202"/>
    <lineage>
        <taxon>Eukaryota</taxon>
        <taxon>Sar</taxon>
        <taxon>Alveolata</taxon>
        <taxon>Apicomplexa</taxon>
        <taxon>Aconoidasida</taxon>
        <taxon>Nephromycida</taxon>
        <taxon>Cardiosporidium</taxon>
    </lineage>
</organism>
<dbReference type="InterPro" id="IPR012340">
    <property type="entry name" value="NA-bd_OB-fold"/>
</dbReference>
<protein>
    <submittedName>
        <fullName evidence="2">MCM2/3/5 family protein</fullName>
    </submittedName>
</protein>
<dbReference type="PANTHER" id="PTHR11630:SF46">
    <property type="entry name" value="DNA REPLICATION LICENSING FACTOR MCM3-RELATED"/>
    <property type="match status" value="1"/>
</dbReference>
<evidence type="ECO:0000313" key="3">
    <source>
        <dbReference type="Proteomes" id="UP000823046"/>
    </source>
</evidence>
<dbReference type="PANTHER" id="PTHR11630">
    <property type="entry name" value="DNA REPLICATION LICENSING FACTOR MCM FAMILY MEMBER"/>
    <property type="match status" value="1"/>
</dbReference>
<name>A0ABQ7J4E5_9APIC</name>
<evidence type="ECO:0000313" key="2">
    <source>
        <dbReference type="EMBL" id="KAF8817934.1"/>
    </source>
</evidence>
<accession>A0ABQ7J4E5</accession>
<dbReference type="EMBL" id="JADAQX010001196">
    <property type="protein sequence ID" value="KAF8817934.1"/>
    <property type="molecule type" value="Genomic_DNA"/>
</dbReference>
<keyword evidence="3" id="KW-1185">Reference proteome</keyword>
<reference evidence="2 3" key="1">
    <citation type="journal article" date="2020" name="bioRxiv">
        <title>Metabolic contributions of an alphaproteobacterial endosymbiont in the apicomplexan Cardiosporidium cionae.</title>
        <authorList>
            <person name="Hunter E.S."/>
            <person name="Paight C.J."/>
            <person name="Lane C.E."/>
        </authorList>
    </citation>
    <scope>NUCLEOTIDE SEQUENCE [LARGE SCALE GENOMIC DNA]</scope>
    <source>
        <strain evidence="2">ESH_2018</strain>
    </source>
</reference>
<dbReference type="InterPro" id="IPR031327">
    <property type="entry name" value="MCM"/>
</dbReference>
<dbReference type="Gene3D" id="2.40.50.140">
    <property type="entry name" value="Nucleic acid-binding proteins"/>
    <property type="match status" value="1"/>
</dbReference>
<comment type="caution">
    <text evidence="2">The sequence shown here is derived from an EMBL/GenBank/DDBJ whole genome shotgun (WGS) entry which is preliminary data.</text>
</comment>
<sequence length="345" mass="39038">MAFYESDIQLYEERVSPASHLMDSMMMGPTQGELRSVSGDTAATSLNSPLKNAREQILIQQQEGTRFLHERSLVFNAAVQSFKEFIEANDDAFVGIPFLKRDFLMHAHDMRGYAIQKSIQQLSEIAPKKNIRQRYIADLTQLDTIQSRLIREDPMLSLPSFERALGDYWDTLNLERDLKAEILHPAVGIVGWMGANHITPRGLTAQKLDRLVCVEGVVNKCSPVHPKLQESVYVRESTTEGEEAARSVYIRPHYDITDFDKTARDAALPPANDVEGKIQSKIEVGFCLYKDHQKFVVQECPESAPTGQMTRWVDVIVEEDLFLTSLCTLFSSIWGALSFCYIDIS</sequence>
<dbReference type="Proteomes" id="UP000823046">
    <property type="component" value="Unassembled WGS sequence"/>
</dbReference>
<evidence type="ECO:0000259" key="1">
    <source>
        <dbReference type="Pfam" id="PF17207"/>
    </source>
</evidence>
<dbReference type="Gene3D" id="2.20.28.10">
    <property type="match status" value="1"/>
</dbReference>
<proteinExistence type="predicted"/>
<dbReference type="SUPFAM" id="SSF50249">
    <property type="entry name" value="Nucleic acid-binding proteins"/>
    <property type="match status" value="1"/>
</dbReference>
<gene>
    <name evidence="2" type="ORF">IE077_000392</name>
</gene>
<dbReference type="InterPro" id="IPR033762">
    <property type="entry name" value="MCM_OB"/>
</dbReference>
<dbReference type="Pfam" id="PF17207">
    <property type="entry name" value="MCM_OB"/>
    <property type="match status" value="1"/>
</dbReference>